<feature type="compositionally biased region" description="Gly residues" evidence="4">
    <location>
        <begin position="234"/>
        <end position="263"/>
    </location>
</feature>
<dbReference type="EMBL" id="JACBKZ010000005">
    <property type="protein sequence ID" value="KAF5950203.1"/>
    <property type="molecule type" value="Genomic_DNA"/>
</dbReference>
<dbReference type="Proteomes" id="UP000593564">
    <property type="component" value="Unassembled WGS sequence"/>
</dbReference>
<dbReference type="InterPro" id="IPR001077">
    <property type="entry name" value="COMT_C"/>
</dbReference>
<dbReference type="InterPro" id="IPR016461">
    <property type="entry name" value="COMT-like"/>
</dbReference>
<organism evidence="6 7">
    <name type="scientific">Camellia sinensis</name>
    <name type="common">Tea plant</name>
    <name type="synonym">Thea sinensis</name>
    <dbReference type="NCBI Taxonomy" id="4442"/>
    <lineage>
        <taxon>Eukaryota</taxon>
        <taxon>Viridiplantae</taxon>
        <taxon>Streptophyta</taxon>
        <taxon>Embryophyta</taxon>
        <taxon>Tracheophyta</taxon>
        <taxon>Spermatophyta</taxon>
        <taxon>Magnoliopsida</taxon>
        <taxon>eudicotyledons</taxon>
        <taxon>Gunneridae</taxon>
        <taxon>Pentapetalae</taxon>
        <taxon>asterids</taxon>
        <taxon>Ericales</taxon>
        <taxon>Theaceae</taxon>
        <taxon>Camellia</taxon>
    </lineage>
</organism>
<dbReference type="PROSITE" id="PS51683">
    <property type="entry name" value="SAM_OMT_II"/>
    <property type="match status" value="1"/>
</dbReference>
<dbReference type="Pfam" id="PF00891">
    <property type="entry name" value="Methyltransf_2"/>
    <property type="match status" value="1"/>
</dbReference>
<keyword evidence="3" id="KW-0949">S-adenosyl-L-methionine</keyword>
<dbReference type="InterPro" id="IPR029063">
    <property type="entry name" value="SAM-dependent_MTases_sf"/>
</dbReference>
<evidence type="ECO:0000259" key="5">
    <source>
        <dbReference type="Pfam" id="PF00891"/>
    </source>
</evidence>
<accession>A0A7J7HB87</accession>
<evidence type="ECO:0000313" key="7">
    <source>
        <dbReference type="Proteomes" id="UP000593564"/>
    </source>
</evidence>
<dbReference type="PANTHER" id="PTHR11746">
    <property type="entry name" value="O-METHYLTRANSFERASE"/>
    <property type="match status" value="1"/>
</dbReference>
<feature type="compositionally biased region" description="Basic residues" evidence="4">
    <location>
        <begin position="336"/>
        <end position="353"/>
    </location>
</feature>
<feature type="region of interest" description="Disordered" evidence="4">
    <location>
        <begin position="382"/>
        <end position="437"/>
    </location>
</feature>
<dbReference type="AlphaFoldDB" id="A0A7J7HB87"/>
<dbReference type="GO" id="GO:0032259">
    <property type="term" value="P:methylation"/>
    <property type="evidence" value="ECO:0007669"/>
    <property type="project" value="UniProtKB-KW"/>
</dbReference>
<evidence type="ECO:0000313" key="6">
    <source>
        <dbReference type="EMBL" id="KAF5950203.1"/>
    </source>
</evidence>
<keyword evidence="7" id="KW-1185">Reference proteome</keyword>
<name>A0A7J7HB87_CAMSI</name>
<keyword evidence="1" id="KW-0489">Methyltransferase</keyword>
<evidence type="ECO:0000256" key="3">
    <source>
        <dbReference type="ARBA" id="ARBA00022691"/>
    </source>
</evidence>
<protein>
    <recommendedName>
        <fullName evidence="5">O-methyltransferase C-terminal domain-containing protein</fullName>
    </recommendedName>
</protein>
<feature type="region of interest" description="Disordered" evidence="4">
    <location>
        <begin position="294"/>
        <end position="367"/>
    </location>
</feature>
<comment type="caution">
    <text evidence="6">The sequence shown here is derived from an EMBL/GenBank/DDBJ whole genome shotgun (WGS) entry which is preliminary data.</text>
</comment>
<dbReference type="Gene3D" id="3.40.50.150">
    <property type="entry name" value="Vaccinia Virus protein VP39"/>
    <property type="match status" value="1"/>
</dbReference>
<dbReference type="GO" id="GO:0008171">
    <property type="term" value="F:O-methyltransferase activity"/>
    <property type="evidence" value="ECO:0007669"/>
    <property type="project" value="InterPro"/>
</dbReference>
<reference evidence="7" key="1">
    <citation type="journal article" date="2020" name="Nat. Commun.">
        <title>Genome assembly of wild tea tree DASZ reveals pedigree and selection history of tea varieties.</title>
        <authorList>
            <person name="Zhang W."/>
            <person name="Zhang Y."/>
            <person name="Qiu H."/>
            <person name="Guo Y."/>
            <person name="Wan H."/>
            <person name="Zhang X."/>
            <person name="Scossa F."/>
            <person name="Alseekh S."/>
            <person name="Zhang Q."/>
            <person name="Wang P."/>
            <person name="Xu L."/>
            <person name="Schmidt M.H."/>
            <person name="Jia X."/>
            <person name="Li D."/>
            <person name="Zhu A."/>
            <person name="Guo F."/>
            <person name="Chen W."/>
            <person name="Ni D."/>
            <person name="Usadel B."/>
            <person name="Fernie A.R."/>
            <person name="Wen W."/>
        </authorList>
    </citation>
    <scope>NUCLEOTIDE SEQUENCE [LARGE SCALE GENOMIC DNA]</scope>
    <source>
        <strain evidence="7">cv. G240</strain>
    </source>
</reference>
<sequence length="437" mass="46792">MAEPCLSRSSLQLFQSTIPKPGVSTASCASSCIPASLLRRSNPENAKKEEESYLLTLASRLLLKDEPLSVTPFLLAMLDPILTKPWHHVSEWFQNDDPSPFHRAHGRTFREYGGHEPRLNHFFNEAIASDARLVTKVLVKDCKGFLRFCTRWLMLEAGTGTVAKAIADAFPNLRCTVLDLPHVVSGLQGTDKFGGDMFQAIPFANVVLLKRWHGSGGGVVVTVIVVEAVERVAGSGGGSGDTDCGRSGGGSNGWSGKGGGNRAGGSNNDGMVVSGGGRLWLWLLYLPIAEKQRRTGDGDQQGGESVLRLPANARRTGGESGGERSGAAPKQGSPPHVRRSWPHVRPKKKKLGRHTVYGRSSGGGGPHVWCMAVRAEGPAARAARAGKVGGEDDEDNADTRANNDIGGSSDLQKQRQRQWQGDDGDQHQKRPAASTGR</sequence>
<feature type="domain" description="O-methyltransferase C-terminal" evidence="5">
    <location>
        <begin position="86"/>
        <end position="211"/>
    </location>
</feature>
<dbReference type="SUPFAM" id="SSF53335">
    <property type="entry name" value="S-adenosyl-L-methionine-dependent methyltransferases"/>
    <property type="match status" value="1"/>
</dbReference>
<reference evidence="6 7" key="2">
    <citation type="submission" date="2020-07" db="EMBL/GenBank/DDBJ databases">
        <title>Genome assembly of wild tea tree DASZ reveals pedigree and selection history of tea varieties.</title>
        <authorList>
            <person name="Zhang W."/>
        </authorList>
    </citation>
    <scope>NUCLEOTIDE SEQUENCE [LARGE SCALE GENOMIC DNA]</scope>
    <source>
        <strain evidence="7">cv. G240</strain>
        <tissue evidence="6">Leaf</tissue>
    </source>
</reference>
<feature type="compositionally biased region" description="Polar residues" evidence="4">
    <location>
        <begin position="399"/>
        <end position="411"/>
    </location>
</feature>
<feature type="region of interest" description="Disordered" evidence="4">
    <location>
        <begin position="234"/>
        <end position="269"/>
    </location>
</feature>
<proteinExistence type="predicted"/>
<evidence type="ECO:0000256" key="1">
    <source>
        <dbReference type="ARBA" id="ARBA00022603"/>
    </source>
</evidence>
<keyword evidence="2" id="KW-0808">Transferase</keyword>
<evidence type="ECO:0000256" key="4">
    <source>
        <dbReference type="SAM" id="MobiDB-lite"/>
    </source>
</evidence>
<gene>
    <name evidence="6" type="ORF">HYC85_012196</name>
</gene>
<evidence type="ECO:0000256" key="2">
    <source>
        <dbReference type="ARBA" id="ARBA00022679"/>
    </source>
</evidence>